<sequence>MAPREDDPLIEANAADVAEQARDTADHDDAVTPGADGIALETDPADYQEQLQSIVDDGVDEYRD</sequence>
<dbReference type="EMBL" id="MCHX01000074">
    <property type="protein sequence ID" value="OFJ51217.1"/>
    <property type="molecule type" value="Genomic_DNA"/>
</dbReference>
<proteinExistence type="predicted"/>
<gene>
    <name evidence="2" type="ORF">BEL07_23915</name>
</gene>
<evidence type="ECO:0000313" key="2">
    <source>
        <dbReference type="EMBL" id="OFJ51217.1"/>
    </source>
</evidence>
<feature type="compositionally biased region" description="Basic and acidic residues" evidence="1">
    <location>
        <begin position="19"/>
        <end position="30"/>
    </location>
</feature>
<dbReference type="AlphaFoldDB" id="A0A1E8PYN1"/>
<dbReference type="Proteomes" id="UP000178953">
    <property type="component" value="Unassembled WGS sequence"/>
</dbReference>
<reference evidence="2 3" key="1">
    <citation type="submission" date="2016-09" db="EMBL/GenBank/DDBJ databases">
        <title>genome sequence of Mycobacterium sp. 739 SCH.</title>
        <authorList>
            <person name="Greninger A.L."/>
            <person name="Qin X."/>
            <person name="Jerome K."/>
            <person name="Vora S."/>
            <person name="Quinn K."/>
        </authorList>
    </citation>
    <scope>NUCLEOTIDE SEQUENCE [LARGE SCALE GENOMIC DNA]</scope>
    <source>
        <strain evidence="2 3">SCH</strain>
    </source>
</reference>
<name>A0A1E8PYN1_9MYCO</name>
<accession>A0A1E8PYN1</accession>
<evidence type="ECO:0000313" key="3">
    <source>
        <dbReference type="Proteomes" id="UP000178953"/>
    </source>
</evidence>
<evidence type="ECO:0000256" key="1">
    <source>
        <dbReference type="SAM" id="MobiDB-lite"/>
    </source>
</evidence>
<comment type="caution">
    <text evidence="2">The sequence shown here is derived from an EMBL/GenBank/DDBJ whole genome shotgun (WGS) entry which is preliminary data.</text>
</comment>
<protein>
    <submittedName>
        <fullName evidence="2">Uncharacterized protein</fullName>
    </submittedName>
</protein>
<dbReference type="RefSeq" id="WP_070355557.1">
    <property type="nucleotide sequence ID" value="NZ_CP043474.1"/>
</dbReference>
<organism evidence="2 3">
    <name type="scientific">Mycolicibacterium grossiae</name>
    <dbReference type="NCBI Taxonomy" id="1552759"/>
    <lineage>
        <taxon>Bacteria</taxon>
        <taxon>Bacillati</taxon>
        <taxon>Actinomycetota</taxon>
        <taxon>Actinomycetes</taxon>
        <taxon>Mycobacteriales</taxon>
        <taxon>Mycobacteriaceae</taxon>
        <taxon>Mycolicibacterium</taxon>
    </lineage>
</organism>
<feature type="region of interest" description="Disordered" evidence="1">
    <location>
        <begin position="18"/>
        <end position="64"/>
    </location>
</feature>
<keyword evidence="3" id="KW-1185">Reference proteome</keyword>